<dbReference type="PANTHER" id="PTHR33622">
    <property type="entry name" value="OS03G0724500 PROTEIN"/>
    <property type="match status" value="1"/>
</dbReference>
<keyword evidence="3" id="KW-1185">Reference proteome</keyword>
<name>A0A9E7H1P2_9LILI</name>
<organism evidence="2 3">
    <name type="scientific">Musa troglodytarum</name>
    <name type="common">fe'i banana</name>
    <dbReference type="NCBI Taxonomy" id="320322"/>
    <lineage>
        <taxon>Eukaryota</taxon>
        <taxon>Viridiplantae</taxon>
        <taxon>Streptophyta</taxon>
        <taxon>Embryophyta</taxon>
        <taxon>Tracheophyta</taxon>
        <taxon>Spermatophyta</taxon>
        <taxon>Magnoliopsida</taxon>
        <taxon>Liliopsida</taxon>
        <taxon>Zingiberales</taxon>
        <taxon>Musaceae</taxon>
        <taxon>Musa</taxon>
    </lineage>
</organism>
<gene>
    <name evidence="2" type="ORF">MUK42_13224</name>
</gene>
<dbReference type="OrthoDB" id="1923810at2759"/>
<proteinExistence type="predicted"/>
<feature type="region of interest" description="Disordered" evidence="1">
    <location>
        <begin position="62"/>
        <end position="98"/>
    </location>
</feature>
<feature type="compositionally biased region" description="Polar residues" evidence="1">
    <location>
        <begin position="79"/>
        <end position="98"/>
    </location>
</feature>
<protein>
    <submittedName>
        <fullName evidence="2">Uncharacterized protein</fullName>
    </submittedName>
</protein>
<evidence type="ECO:0000313" key="3">
    <source>
        <dbReference type="Proteomes" id="UP001055439"/>
    </source>
</evidence>
<sequence>MESTEELPEQPASSPCWKKKAPDAGFLSNVKNHFDQFVGTSMDQHRICLKKTIRGVGDFVKLRKQDKVPSSSSSSSSSKVVTESNSAAENTETTGDSP</sequence>
<evidence type="ECO:0000313" key="2">
    <source>
        <dbReference type="EMBL" id="URE22059.1"/>
    </source>
</evidence>
<dbReference type="Proteomes" id="UP001055439">
    <property type="component" value="Chromosome 7"/>
</dbReference>
<feature type="region of interest" description="Disordered" evidence="1">
    <location>
        <begin position="1"/>
        <end position="21"/>
    </location>
</feature>
<dbReference type="AlphaFoldDB" id="A0A9E7H1P2"/>
<dbReference type="PANTHER" id="PTHR33622:SF10">
    <property type="entry name" value="MARKER FOR OXIDATIVE STRESS RESPONSE PROTEIN"/>
    <property type="match status" value="1"/>
</dbReference>
<dbReference type="EMBL" id="CP097509">
    <property type="protein sequence ID" value="URE22059.1"/>
    <property type="molecule type" value="Genomic_DNA"/>
</dbReference>
<accession>A0A9E7H1P2</accession>
<evidence type="ECO:0000256" key="1">
    <source>
        <dbReference type="SAM" id="MobiDB-lite"/>
    </source>
</evidence>
<reference evidence="2" key="1">
    <citation type="submission" date="2022-05" db="EMBL/GenBank/DDBJ databases">
        <title>The Musa troglodytarum L. genome provides insights into the mechanism of non-climacteric behaviour and enrichment of carotenoids.</title>
        <authorList>
            <person name="Wang J."/>
        </authorList>
    </citation>
    <scope>NUCLEOTIDE SEQUENCE</scope>
    <source>
        <tissue evidence="2">Leaf</tissue>
    </source>
</reference>